<protein>
    <submittedName>
        <fullName evidence="1">Flavodoxin family protein</fullName>
    </submittedName>
</protein>
<dbReference type="SUPFAM" id="SSF52218">
    <property type="entry name" value="Flavoproteins"/>
    <property type="match status" value="1"/>
</dbReference>
<accession>A0ABT4EDZ7</accession>
<organism evidence="1 2">
    <name type="scientific">Paenibacillus alvei</name>
    <name type="common">Bacillus alvei</name>
    <dbReference type="NCBI Taxonomy" id="44250"/>
    <lineage>
        <taxon>Bacteria</taxon>
        <taxon>Bacillati</taxon>
        <taxon>Bacillota</taxon>
        <taxon>Bacilli</taxon>
        <taxon>Bacillales</taxon>
        <taxon>Paenibacillaceae</taxon>
        <taxon>Paenibacillus</taxon>
    </lineage>
</organism>
<proteinExistence type="predicted"/>
<comment type="caution">
    <text evidence="1">The sequence shown here is derived from an EMBL/GenBank/DDBJ whole genome shotgun (WGS) entry which is preliminary data.</text>
</comment>
<evidence type="ECO:0000313" key="2">
    <source>
        <dbReference type="Proteomes" id="UP001527090"/>
    </source>
</evidence>
<dbReference type="InterPro" id="IPR029039">
    <property type="entry name" value="Flavoprotein-like_sf"/>
</dbReference>
<dbReference type="EMBL" id="JAMDLY010000014">
    <property type="protein sequence ID" value="MCY9531335.1"/>
    <property type="molecule type" value="Genomic_DNA"/>
</dbReference>
<keyword evidence="2" id="KW-1185">Reference proteome</keyword>
<dbReference type="Gene3D" id="3.40.50.360">
    <property type="match status" value="1"/>
</dbReference>
<evidence type="ECO:0000313" key="1">
    <source>
        <dbReference type="EMBL" id="MCY9531335.1"/>
    </source>
</evidence>
<dbReference type="RefSeq" id="WP_268632512.1">
    <property type="nucleotide sequence ID" value="NZ_JAMDLY010000014.1"/>
</dbReference>
<dbReference type="Proteomes" id="UP001527090">
    <property type="component" value="Unassembled WGS sequence"/>
</dbReference>
<name>A0ABT4EDZ7_PAEAL</name>
<sequence length="170" mass="19277">MMKMIIHDLNQQEFISLYDNQNTQNTDVTVISDNGTIRKCIGCFGCWVRTPGECVIKDGYDNMGELLSKCHELVIISKCVYGSYSPFVCNIVDRSLPYLLPYFAIKNGETHHRFRYDNKFTLSVHFYGSDITNAEKETAQALVAANSVNLNSIGNKMYFHNSLQTIKGVI</sequence>
<gene>
    <name evidence="1" type="ORF">M5X04_18670</name>
</gene>
<reference evidence="1 2" key="1">
    <citation type="submission" date="2022-05" db="EMBL/GenBank/DDBJ databases">
        <title>Genome Sequencing of Bee-Associated Microbes.</title>
        <authorList>
            <person name="Dunlap C."/>
        </authorList>
    </citation>
    <scope>NUCLEOTIDE SEQUENCE [LARGE SCALE GENOMIC DNA]</scope>
    <source>
        <strain evidence="1 2">NRRL NRS-750</strain>
    </source>
</reference>